<organism evidence="1 2">
    <name type="scientific">Niastella yeongjuensis</name>
    <dbReference type="NCBI Taxonomy" id="354355"/>
    <lineage>
        <taxon>Bacteria</taxon>
        <taxon>Pseudomonadati</taxon>
        <taxon>Bacteroidota</taxon>
        <taxon>Chitinophagia</taxon>
        <taxon>Chitinophagales</taxon>
        <taxon>Chitinophagaceae</taxon>
        <taxon>Niastella</taxon>
    </lineage>
</organism>
<accession>A0A1V9F7V8</accession>
<proteinExistence type="predicted"/>
<name>A0A1V9F7V8_9BACT</name>
<dbReference type="Proteomes" id="UP000192610">
    <property type="component" value="Unassembled WGS sequence"/>
</dbReference>
<comment type="caution">
    <text evidence="1">The sequence shown here is derived from an EMBL/GenBank/DDBJ whole genome shotgun (WGS) entry which is preliminary data.</text>
</comment>
<dbReference type="GO" id="GO:0003676">
    <property type="term" value="F:nucleic acid binding"/>
    <property type="evidence" value="ECO:0007669"/>
    <property type="project" value="InterPro"/>
</dbReference>
<dbReference type="Gene3D" id="3.40.1350.10">
    <property type="match status" value="1"/>
</dbReference>
<dbReference type="EMBL" id="LVXG01000004">
    <property type="protein sequence ID" value="OQP54327.1"/>
    <property type="molecule type" value="Genomic_DNA"/>
</dbReference>
<dbReference type="AlphaFoldDB" id="A0A1V9F7V8"/>
<evidence type="ECO:0000313" key="2">
    <source>
        <dbReference type="Proteomes" id="UP000192610"/>
    </source>
</evidence>
<sequence length="333" mass="38173">MATEIQTWQIVDGKLTPVSNSLIENGRREREHLEEWIKSNPQILGTDISIFGEQVQTKSGPLDFIGIDAYGNIVIIELKRDKLPREVLAQAIDYASDIASYSTDQLNEICLKYTEKTIGDFLAESFPDTNWEEVGINQEQRLLLVGFAIDEPLHRMIEWLSEKYSVPINAIVLHYAKTRSGDELLSRTVIIPEEVEQEKANKKKFVIERSDEPGSYDQLLLKDKLKQYLRSDKSSAQRIRNYFLPALLDNDVVTRHEMKAEFIARGAARDEKEAGFFLSAISNQLGHKRNDYLRQVIAYGAPVNTWEKDNFTLRPEYKQLVAEVLAELRQPGE</sequence>
<evidence type="ECO:0000313" key="1">
    <source>
        <dbReference type="EMBL" id="OQP54327.1"/>
    </source>
</evidence>
<dbReference type="InterPro" id="IPR011856">
    <property type="entry name" value="tRNA_endonuc-like_dom_sf"/>
</dbReference>
<keyword evidence="2" id="KW-1185">Reference proteome</keyword>
<evidence type="ECO:0008006" key="3">
    <source>
        <dbReference type="Google" id="ProtNLM"/>
    </source>
</evidence>
<gene>
    <name evidence="1" type="ORF">A4H97_22860</name>
</gene>
<dbReference type="STRING" id="354355.SAMN05660816_05137"/>
<dbReference type="OrthoDB" id="9798761at2"/>
<protein>
    <recommendedName>
        <fullName evidence="3">DUF91 domain-containing protein</fullName>
    </recommendedName>
</protein>
<dbReference type="RefSeq" id="WP_081197637.1">
    <property type="nucleotide sequence ID" value="NZ_FOCZ01000011.1"/>
</dbReference>
<reference evidence="2" key="1">
    <citation type="submission" date="2016-04" db="EMBL/GenBank/DDBJ databases">
        <authorList>
            <person name="Chen L."/>
            <person name="Zhuang W."/>
            <person name="Wang G."/>
        </authorList>
    </citation>
    <scope>NUCLEOTIDE SEQUENCE [LARGE SCALE GENOMIC DNA]</scope>
    <source>
        <strain evidence="2">17621</strain>
    </source>
</reference>